<dbReference type="PANTHER" id="PTHR13504:SF38">
    <property type="entry name" value="FIDO DOMAIN-CONTAINING PROTEIN"/>
    <property type="match status" value="1"/>
</dbReference>
<evidence type="ECO:0000313" key="6">
    <source>
        <dbReference type="Proteomes" id="UP000177328"/>
    </source>
</evidence>
<dbReference type="SUPFAM" id="SSF140931">
    <property type="entry name" value="Fic-like"/>
    <property type="match status" value="1"/>
</dbReference>
<dbReference type="EMBL" id="MFDD01000013">
    <property type="protein sequence ID" value="OGE40258.1"/>
    <property type="molecule type" value="Genomic_DNA"/>
</dbReference>
<dbReference type="AlphaFoldDB" id="A0A1F5KH90"/>
<keyword evidence="2" id="KW-0547">Nucleotide-binding</keyword>
<accession>A0A1F5KH90</accession>
<feature type="active site" evidence="1">
    <location>
        <position position="180"/>
    </location>
</feature>
<dbReference type="PROSITE" id="PS51459">
    <property type="entry name" value="FIDO"/>
    <property type="match status" value="1"/>
</dbReference>
<evidence type="ECO:0000313" key="5">
    <source>
        <dbReference type="EMBL" id="OGE40258.1"/>
    </source>
</evidence>
<gene>
    <name evidence="5" type="ORF">A3D25_05260</name>
</gene>
<sequence>MLIPAKYLLTSKITQLLQTIEANKEVIESMSIPHEIELNLRRSSTLKSALFSARIEGNTLRLNDFPKVASKDQRRKEVLNILKATNNIYTRGVSKDVTKKDILNLHKTALEGLIDRDNLGNFRQEMSAIYNKAGIAVYLPPRPQAIEGLINKLLVFINSSKEQFGPIRACLSHFVFEKIHPFLDGNGRVGRLLFQMVLAKGGYGMKGLVSLEEFLDAHRSDYYLSLEEPEKELSTYIEFMLEALAETSLEAKRQVLEKRQLEASDYLLPRRAEILRIIQEQRLINFDIIRRRFLTVNERTLRYDLKQLVDAGLVKKLGTTNGVYYEAINL</sequence>
<feature type="site" description="Important for autoinhibition of adenylyltransferase activity" evidence="3">
    <location>
        <position position="56"/>
    </location>
</feature>
<keyword evidence="2" id="KW-0067">ATP-binding</keyword>
<dbReference type="Gene3D" id="1.10.3290.10">
    <property type="entry name" value="Fido-like domain"/>
    <property type="match status" value="1"/>
</dbReference>
<dbReference type="InterPro" id="IPR036597">
    <property type="entry name" value="Fido-like_dom_sf"/>
</dbReference>
<comment type="caution">
    <text evidence="5">The sequence shown here is derived from an EMBL/GenBank/DDBJ whole genome shotgun (WGS) entry which is preliminary data.</text>
</comment>
<organism evidence="5 6">
    <name type="scientific">Candidatus Daviesbacteria bacterium RIFCSPHIGHO2_02_FULL_43_12</name>
    <dbReference type="NCBI Taxonomy" id="1797776"/>
    <lineage>
        <taxon>Bacteria</taxon>
        <taxon>Candidatus Daviesiibacteriota</taxon>
    </lineage>
</organism>
<reference evidence="5 6" key="1">
    <citation type="journal article" date="2016" name="Nat. Commun.">
        <title>Thousands of microbial genomes shed light on interconnected biogeochemical processes in an aquifer system.</title>
        <authorList>
            <person name="Anantharaman K."/>
            <person name="Brown C.T."/>
            <person name="Hug L.A."/>
            <person name="Sharon I."/>
            <person name="Castelle C.J."/>
            <person name="Probst A.J."/>
            <person name="Thomas B.C."/>
            <person name="Singh A."/>
            <person name="Wilkins M.J."/>
            <person name="Karaoz U."/>
            <person name="Brodie E.L."/>
            <person name="Williams K.H."/>
            <person name="Hubbard S.S."/>
            <person name="Banfield J.F."/>
        </authorList>
    </citation>
    <scope>NUCLEOTIDE SEQUENCE [LARGE SCALE GENOMIC DNA]</scope>
</reference>
<evidence type="ECO:0000256" key="1">
    <source>
        <dbReference type="PIRSR" id="PIRSR640198-1"/>
    </source>
</evidence>
<proteinExistence type="predicted"/>
<evidence type="ECO:0000259" key="4">
    <source>
        <dbReference type="PROSITE" id="PS51459"/>
    </source>
</evidence>
<feature type="binding site" evidence="2">
    <location>
        <begin position="184"/>
        <end position="191"/>
    </location>
    <ligand>
        <name>ATP</name>
        <dbReference type="ChEBI" id="CHEBI:30616"/>
    </ligand>
</feature>
<name>A0A1F5KH90_9BACT</name>
<dbReference type="Pfam" id="PF02661">
    <property type="entry name" value="Fic"/>
    <property type="match status" value="1"/>
</dbReference>
<evidence type="ECO:0000256" key="3">
    <source>
        <dbReference type="PIRSR" id="PIRSR640198-3"/>
    </source>
</evidence>
<dbReference type="Gene3D" id="1.10.10.10">
    <property type="entry name" value="Winged helix-like DNA-binding domain superfamily/Winged helix DNA-binding domain"/>
    <property type="match status" value="1"/>
</dbReference>
<dbReference type="InterPro" id="IPR003812">
    <property type="entry name" value="Fido"/>
</dbReference>
<dbReference type="Proteomes" id="UP000177328">
    <property type="component" value="Unassembled WGS sequence"/>
</dbReference>
<dbReference type="PANTHER" id="PTHR13504">
    <property type="entry name" value="FIDO DOMAIN-CONTAINING PROTEIN DDB_G0283145"/>
    <property type="match status" value="1"/>
</dbReference>
<feature type="binding site" evidence="2">
    <location>
        <begin position="222"/>
        <end position="223"/>
    </location>
    <ligand>
        <name>ATP</name>
        <dbReference type="ChEBI" id="CHEBI:30616"/>
    </ligand>
</feature>
<dbReference type="GO" id="GO:0005524">
    <property type="term" value="F:ATP binding"/>
    <property type="evidence" value="ECO:0007669"/>
    <property type="project" value="UniProtKB-KW"/>
</dbReference>
<feature type="domain" description="Fido" evidence="4">
    <location>
        <begin position="97"/>
        <end position="242"/>
    </location>
</feature>
<protein>
    <recommendedName>
        <fullName evidence="4">Fido domain-containing protein</fullName>
    </recommendedName>
</protein>
<dbReference type="InterPro" id="IPR036388">
    <property type="entry name" value="WH-like_DNA-bd_sf"/>
</dbReference>
<evidence type="ECO:0000256" key="2">
    <source>
        <dbReference type="PIRSR" id="PIRSR640198-2"/>
    </source>
</evidence>
<dbReference type="InterPro" id="IPR040198">
    <property type="entry name" value="Fido_containing"/>
</dbReference>